<sequence>MILDRIKTMQFAKIDDINELRKALEILVDAVEVLSQRNDEQAKRIQEQADELAKLKGGNARPVFKNKKKASKN</sequence>
<keyword evidence="3" id="KW-1185">Reference proteome</keyword>
<dbReference type="RefSeq" id="WP_119990612.1">
    <property type="nucleotide sequence ID" value="NZ_CP032489.1"/>
</dbReference>
<protein>
    <recommendedName>
        <fullName evidence="4">Histone H1</fullName>
    </recommendedName>
</protein>
<reference evidence="2 3" key="1">
    <citation type="submission" date="2018-09" db="EMBL/GenBank/DDBJ databases">
        <title>Arachidicoccus sp. nov., a bacterium isolated from soil.</title>
        <authorList>
            <person name="Weon H.-Y."/>
            <person name="Kwon S.-W."/>
            <person name="Lee S.A."/>
        </authorList>
    </citation>
    <scope>NUCLEOTIDE SEQUENCE [LARGE SCALE GENOMIC DNA]</scope>
    <source>
        <strain evidence="2 3">KIS59-12</strain>
    </source>
</reference>
<keyword evidence="1" id="KW-0175">Coiled coil</keyword>
<gene>
    <name evidence="2" type="ORF">D6B99_16910</name>
</gene>
<evidence type="ECO:0000256" key="1">
    <source>
        <dbReference type="SAM" id="Coils"/>
    </source>
</evidence>
<evidence type="ECO:0008006" key="4">
    <source>
        <dbReference type="Google" id="ProtNLM"/>
    </source>
</evidence>
<accession>A0A386HTE8</accession>
<dbReference type="OrthoDB" id="166580at2"/>
<organism evidence="2 3">
    <name type="scientific">Arachidicoccus soli</name>
    <dbReference type="NCBI Taxonomy" id="2341117"/>
    <lineage>
        <taxon>Bacteria</taxon>
        <taxon>Pseudomonadati</taxon>
        <taxon>Bacteroidota</taxon>
        <taxon>Chitinophagia</taxon>
        <taxon>Chitinophagales</taxon>
        <taxon>Chitinophagaceae</taxon>
        <taxon>Arachidicoccus</taxon>
    </lineage>
</organism>
<dbReference type="KEGG" id="ark:D6B99_16910"/>
<evidence type="ECO:0000313" key="2">
    <source>
        <dbReference type="EMBL" id="AYD49155.1"/>
    </source>
</evidence>
<dbReference type="EMBL" id="CP032489">
    <property type="protein sequence ID" value="AYD49155.1"/>
    <property type="molecule type" value="Genomic_DNA"/>
</dbReference>
<dbReference type="AlphaFoldDB" id="A0A386HTE8"/>
<proteinExistence type="predicted"/>
<evidence type="ECO:0000313" key="3">
    <source>
        <dbReference type="Proteomes" id="UP000266118"/>
    </source>
</evidence>
<dbReference type="Proteomes" id="UP000266118">
    <property type="component" value="Chromosome"/>
</dbReference>
<name>A0A386HTE8_9BACT</name>
<feature type="coiled-coil region" evidence="1">
    <location>
        <begin position="17"/>
        <end position="51"/>
    </location>
</feature>